<dbReference type="GeneID" id="27328448"/>
<dbReference type="RefSeq" id="XP_016241003.1">
    <property type="nucleotide sequence ID" value="XM_016375727.1"/>
</dbReference>
<dbReference type="VEuPathDB" id="FungiDB:PV08_01365"/>
<dbReference type="Pfam" id="PF00106">
    <property type="entry name" value="adh_short"/>
    <property type="match status" value="1"/>
</dbReference>
<evidence type="ECO:0000256" key="3">
    <source>
        <dbReference type="ARBA" id="ARBA00023002"/>
    </source>
</evidence>
<evidence type="ECO:0000256" key="1">
    <source>
        <dbReference type="ARBA" id="ARBA00006484"/>
    </source>
</evidence>
<dbReference type="PRINTS" id="PR00081">
    <property type="entry name" value="GDHRDH"/>
</dbReference>
<keyword evidence="3" id="KW-0560">Oxidoreductase</keyword>
<accession>A0A0D2A7M1</accession>
<proteinExistence type="inferred from homology"/>
<dbReference type="Gene3D" id="3.40.50.720">
    <property type="entry name" value="NAD(P)-binding Rossmann-like Domain"/>
    <property type="match status" value="1"/>
</dbReference>
<sequence>MSTPTKTIALISGANTGIGEATARILAQDHGFHVLIGSRNLEAGQKVADSITSQGHSASAIQLDITSDASIAAAVRQIEQEHGGVLDVLINNAGILIDYLLHGRTEPSSSSDKDGKKEEDYPSTREIFTRTMLTNVVGTACLTDACVPLLRRSTHPRVIFVSSIMGSIKEATVKSNMWYPIDYKAYDTSKAGVNMLTVQYARILEDVGASVNAVCPGLVRSQLTRYSMGDPPEVGARRIVELAIAEKGGPTATFTNIHGPIAW</sequence>
<evidence type="ECO:0000313" key="6">
    <source>
        <dbReference type="Proteomes" id="UP000053328"/>
    </source>
</evidence>
<dbReference type="InterPro" id="IPR036291">
    <property type="entry name" value="NAD(P)-bd_dom_sf"/>
</dbReference>
<name>A0A0D2A7M1_9EURO</name>
<evidence type="ECO:0000313" key="5">
    <source>
        <dbReference type="EMBL" id="KIW20787.1"/>
    </source>
</evidence>
<dbReference type="PANTHER" id="PTHR43963:SF6">
    <property type="entry name" value="CHAIN DEHYDROGENASE FAMILY PROTEIN, PUTATIVE (AFU_ORTHOLOGUE AFUA_3G15350)-RELATED"/>
    <property type="match status" value="1"/>
</dbReference>
<dbReference type="STRING" id="91928.A0A0D2A7M1"/>
<evidence type="ECO:0000256" key="2">
    <source>
        <dbReference type="ARBA" id="ARBA00022857"/>
    </source>
</evidence>
<dbReference type="HOGENOM" id="CLU_010194_9_0_1"/>
<reference evidence="5 6" key="1">
    <citation type="submission" date="2015-01" db="EMBL/GenBank/DDBJ databases">
        <title>The Genome Sequence of Exophiala spinifera CBS89968.</title>
        <authorList>
            <consortium name="The Broad Institute Genomics Platform"/>
            <person name="Cuomo C."/>
            <person name="de Hoog S."/>
            <person name="Gorbushina A."/>
            <person name="Stielow B."/>
            <person name="Teixiera M."/>
            <person name="Abouelleil A."/>
            <person name="Chapman S.B."/>
            <person name="Priest M."/>
            <person name="Young S.K."/>
            <person name="Wortman J."/>
            <person name="Nusbaum C."/>
            <person name="Birren B."/>
        </authorList>
    </citation>
    <scope>NUCLEOTIDE SEQUENCE [LARGE SCALE GENOMIC DNA]</scope>
    <source>
        <strain evidence="5 6">CBS 89968</strain>
    </source>
</reference>
<dbReference type="OrthoDB" id="191139at2759"/>
<organism evidence="5 6">
    <name type="scientific">Exophiala spinifera</name>
    <dbReference type="NCBI Taxonomy" id="91928"/>
    <lineage>
        <taxon>Eukaryota</taxon>
        <taxon>Fungi</taxon>
        <taxon>Dikarya</taxon>
        <taxon>Ascomycota</taxon>
        <taxon>Pezizomycotina</taxon>
        <taxon>Eurotiomycetes</taxon>
        <taxon>Chaetothyriomycetidae</taxon>
        <taxon>Chaetothyriales</taxon>
        <taxon>Herpotrichiellaceae</taxon>
        <taxon>Exophiala</taxon>
    </lineage>
</organism>
<dbReference type="PRINTS" id="PR00080">
    <property type="entry name" value="SDRFAMILY"/>
</dbReference>
<dbReference type="InterPro" id="IPR002347">
    <property type="entry name" value="SDR_fam"/>
</dbReference>
<dbReference type="GO" id="GO:0016491">
    <property type="term" value="F:oxidoreductase activity"/>
    <property type="evidence" value="ECO:0007669"/>
    <property type="project" value="UniProtKB-KW"/>
</dbReference>
<keyword evidence="6" id="KW-1185">Reference proteome</keyword>
<dbReference type="PANTHER" id="PTHR43963">
    <property type="entry name" value="CARBONYL REDUCTASE 1-RELATED"/>
    <property type="match status" value="1"/>
</dbReference>
<comment type="similarity">
    <text evidence="1 4">Belongs to the short-chain dehydrogenases/reductases (SDR) family.</text>
</comment>
<gene>
    <name evidence="5" type="ORF">PV08_01365</name>
</gene>
<protein>
    <submittedName>
        <fullName evidence="5">Uncharacterized protein</fullName>
    </submittedName>
</protein>
<dbReference type="EMBL" id="KN847492">
    <property type="protein sequence ID" value="KIW20787.1"/>
    <property type="molecule type" value="Genomic_DNA"/>
</dbReference>
<keyword evidence="2" id="KW-0521">NADP</keyword>
<dbReference type="SUPFAM" id="SSF51735">
    <property type="entry name" value="NAD(P)-binding Rossmann-fold domains"/>
    <property type="match status" value="1"/>
</dbReference>
<dbReference type="Proteomes" id="UP000053328">
    <property type="component" value="Unassembled WGS sequence"/>
</dbReference>
<dbReference type="AlphaFoldDB" id="A0A0D2A7M1"/>
<evidence type="ECO:0000256" key="4">
    <source>
        <dbReference type="RuleBase" id="RU000363"/>
    </source>
</evidence>